<dbReference type="STRING" id="1969733.B5V00_15875"/>
<keyword evidence="4 10" id="KW-0479">Metal-binding</keyword>
<keyword evidence="6 10" id="KW-0784">Thiamine biosynthesis</keyword>
<evidence type="ECO:0000256" key="4">
    <source>
        <dbReference type="ARBA" id="ARBA00022723"/>
    </source>
</evidence>
<dbReference type="NCBIfam" id="TIGR00693">
    <property type="entry name" value="thiE"/>
    <property type="match status" value="1"/>
</dbReference>
<comment type="caution">
    <text evidence="14">The sequence shown here is derived from an EMBL/GenBank/DDBJ whole genome shotgun (WGS) entry which is preliminary data.</text>
</comment>
<feature type="binding site" evidence="10">
    <location>
        <position position="136"/>
    </location>
    <ligand>
        <name>4-amino-2-methyl-5-(diphosphooxymethyl)pyrimidine</name>
        <dbReference type="ChEBI" id="CHEBI:57841"/>
    </ligand>
</feature>
<comment type="cofactor">
    <cofactor evidence="10">
        <name>Mg(2+)</name>
        <dbReference type="ChEBI" id="CHEBI:18420"/>
    </cofactor>
    <text evidence="10">Binds 1 Mg(2+) ion per subunit.</text>
</comment>
<name>A0A1X0XMX6_9BACT</name>
<dbReference type="CDD" id="cd00564">
    <property type="entry name" value="TMP_TenI"/>
    <property type="match status" value="1"/>
</dbReference>
<proteinExistence type="inferred from homology"/>
<comment type="similarity">
    <text evidence="10 11">Belongs to the thiamine-phosphate synthase family.</text>
</comment>
<evidence type="ECO:0000313" key="14">
    <source>
        <dbReference type="EMBL" id="ORJ54246.1"/>
    </source>
</evidence>
<dbReference type="InterPro" id="IPR034291">
    <property type="entry name" value="TMP_synthase"/>
</dbReference>
<evidence type="ECO:0000256" key="7">
    <source>
        <dbReference type="ARBA" id="ARBA00047334"/>
    </source>
</evidence>
<feature type="binding site" evidence="10">
    <location>
        <begin position="36"/>
        <end position="40"/>
    </location>
    <ligand>
        <name>4-amino-2-methyl-5-(diphosphooxymethyl)pyrimidine</name>
        <dbReference type="ChEBI" id="CHEBI:57841"/>
    </ligand>
</feature>
<comment type="catalytic activity">
    <reaction evidence="8 10 11">
        <text>2-(2-carboxy-4-methylthiazol-5-yl)ethyl phosphate + 4-amino-2-methyl-5-(diphosphooxymethyl)pyrimidine + 2 H(+) = thiamine phosphate + CO2 + diphosphate</text>
        <dbReference type="Rhea" id="RHEA:47848"/>
        <dbReference type="ChEBI" id="CHEBI:15378"/>
        <dbReference type="ChEBI" id="CHEBI:16526"/>
        <dbReference type="ChEBI" id="CHEBI:33019"/>
        <dbReference type="ChEBI" id="CHEBI:37575"/>
        <dbReference type="ChEBI" id="CHEBI:57841"/>
        <dbReference type="ChEBI" id="CHEBI:62890"/>
        <dbReference type="EC" id="2.5.1.3"/>
    </reaction>
</comment>
<dbReference type="Pfam" id="PF02581">
    <property type="entry name" value="TMP-TENI"/>
    <property type="match status" value="1"/>
</dbReference>
<dbReference type="GO" id="GO:0005737">
    <property type="term" value="C:cytoplasm"/>
    <property type="evidence" value="ECO:0007669"/>
    <property type="project" value="TreeGrafter"/>
</dbReference>
<evidence type="ECO:0000256" key="8">
    <source>
        <dbReference type="ARBA" id="ARBA00047851"/>
    </source>
</evidence>
<dbReference type="EC" id="2.5.1.3" evidence="10"/>
<feature type="binding site" evidence="10">
    <location>
        <begin position="133"/>
        <end position="135"/>
    </location>
    <ligand>
        <name>2-[(2R,5Z)-2-carboxy-4-methylthiazol-5(2H)-ylidene]ethyl phosphate</name>
        <dbReference type="ChEBI" id="CHEBI:62899"/>
    </ligand>
</feature>
<dbReference type="InterPro" id="IPR036206">
    <property type="entry name" value="ThiamineP_synth_sf"/>
</dbReference>
<dbReference type="Proteomes" id="UP000193136">
    <property type="component" value="Unassembled WGS sequence"/>
</dbReference>
<evidence type="ECO:0000259" key="13">
    <source>
        <dbReference type="Pfam" id="PF02581"/>
    </source>
</evidence>
<dbReference type="GO" id="GO:0004789">
    <property type="term" value="F:thiamine-phosphate diphosphorylase activity"/>
    <property type="evidence" value="ECO:0007669"/>
    <property type="project" value="UniProtKB-UniRule"/>
</dbReference>
<protein>
    <recommendedName>
        <fullName evidence="10">Thiamine-phosphate synthase</fullName>
        <shortName evidence="10">TP synthase</shortName>
        <shortName evidence="10">TPS</shortName>
        <ecNumber evidence="10">2.5.1.3</ecNumber>
    </recommendedName>
    <alternativeName>
        <fullName evidence="10">Thiamine-phosphate pyrophosphorylase</fullName>
        <shortName evidence="10">TMP pyrophosphorylase</shortName>
        <shortName evidence="10">TMP-PPase</shortName>
    </alternativeName>
</protein>
<comment type="pathway">
    <text evidence="2 10 12">Cofactor biosynthesis; thiamine diphosphate biosynthesis; thiamine phosphate from 4-amino-2-methyl-5-diphosphomethylpyrimidine and 4-methyl-5-(2-phosphoethyl)-thiazole: step 1/1.</text>
</comment>
<comment type="catalytic activity">
    <reaction evidence="7 10 11">
        <text>4-methyl-5-(2-phosphooxyethyl)-thiazole + 4-amino-2-methyl-5-(diphosphooxymethyl)pyrimidine + H(+) = thiamine phosphate + diphosphate</text>
        <dbReference type="Rhea" id="RHEA:22328"/>
        <dbReference type="ChEBI" id="CHEBI:15378"/>
        <dbReference type="ChEBI" id="CHEBI:33019"/>
        <dbReference type="ChEBI" id="CHEBI:37575"/>
        <dbReference type="ChEBI" id="CHEBI:57841"/>
        <dbReference type="ChEBI" id="CHEBI:58296"/>
        <dbReference type="EC" id="2.5.1.3"/>
    </reaction>
</comment>
<evidence type="ECO:0000256" key="5">
    <source>
        <dbReference type="ARBA" id="ARBA00022842"/>
    </source>
</evidence>
<evidence type="ECO:0000256" key="1">
    <source>
        <dbReference type="ARBA" id="ARBA00003814"/>
    </source>
</evidence>
<dbReference type="EMBL" id="NAAD01000033">
    <property type="protein sequence ID" value="ORJ54246.1"/>
    <property type="molecule type" value="Genomic_DNA"/>
</dbReference>
<dbReference type="FunFam" id="3.20.20.70:FF:000096">
    <property type="entry name" value="Thiamine-phosphate synthase"/>
    <property type="match status" value="1"/>
</dbReference>
<evidence type="ECO:0000256" key="12">
    <source>
        <dbReference type="RuleBase" id="RU004253"/>
    </source>
</evidence>
<feature type="binding site" evidence="10">
    <location>
        <position position="164"/>
    </location>
    <ligand>
        <name>2-[(2R,5Z)-2-carboxy-4-methylthiazol-5(2H)-ylidene]ethyl phosphate</name>
        <dbReference type="ChEBI" id="CHEBI:62899"/>
    </ligand>
</feature>
<dbReference type="RefSeq" id="WP_085011790.1">
    <property type="nucleotide sequence ID" value="NZ_NAAD01000033.1"/>
</dbReference>
<dbReference type="SUPFAM" id="SSF51391">
    <property type="entry name" value="Thiamin phosphate synthase"/>
    <property type="match status" value="1"/>
</dbReference>
<dbReference type="InterPro" id="IPR013785">
    <property type="entry name" value="Aldolase_TIM"/>
</dbReference>
<evidence type="ECO:0000256" key="2">
    <source>
        <dbReference type="ARBA" id="ARBA00005165"/>
    </source>
</evidence>
<dbReference type="InterPro" id="IPR022998">
    <property type="entry name" value="ThiamineP_synth_TenI"/>
</dbReference>
<dbReference type="HAMAP" id="MF_00097">
    <property type="entry name" value="TMP_synthase"/>
    <property type="match status" value="1"/>
</dbReference>
<dbReference type="GO" id="GO:0009228">
    <property type="term" value="P:thiamine biosynthetic process"/>
    <property type="evidence" value="ECO:0007669"/>
    <property type="project" value="UniProtKB-KW"/>
</dbReference>
<feature type="binding site" evidence="10">
    <location>
        <position position="68"/>
    </location>
    <ligand>
        <name>4-amino-2-methyl-5-(diphosphooxymethyl)pyrimidine</name>
        <dbReference type="ChEBI" id="CHEBI:57841"/>
    </ligand>
</feature>
<comment type="caution">
    <text evidence="10">Lacks conserved residue(s) required for the propagation of feature annotation.</text>
</comment>
<keyword evidence="3 10" id="KW-0808">Transferase</keyword>
<dbReference type="UniPathway" id="UPA00060">
    <property type="reaction ID" value="UER00141"/>
</dbReference>
<accession>A0A1X0XMX6</accession>
<evidence type="ECO:0000313" key="15">
    <source>
        <dbReference type="Proteomes" id="UP000193136"/>
    </source>
</evidence>
<dbReference type="OrthoDB" id="9810880at2"/>
<feature type="domain" description="Thiamine phosphate synthase/TenI" evidence="13">
    <location>
        <begin position="6"/>
        <end position="187"/>
    </location>
</feature>
<evidence type="ECO:0000256" key="9">
    <source>
        <dbReference type="ARBA" id="ARBA00047883"/>
    </source>
</evidence>
<keyword evidence="15" id="KW-1185">Reference proteome</keyword>
<dbReference type="GO" id="GO:0009229">
    <property type="term" value="P:thiamine diphosphate biosynthetic process"/>
    <property type="evidence" value="ECO:0007669"/>
    <property type="project" value="UniProtKB-UniRule"/>
</dbReference>
<evidence type="ECO:0000256" key="3">
    <source>
        <dbReference type="ARBA" id="ARBA00022679"/>
    </source>
</evidence>
<keyword evidence="5 10" id="KW-0460">Magnesium</keyword>
<gene>
    <name evidence="10" type="primary">thiE</name>
    <name evidence="14" type="ORF">B5V00_15875</name>
</gene>
<dbReference type="GO" id="GO:0000287">
    <property type="term" value="F:magnesium ion binding"/>
    <property type="evidence" value="ECO:0007669"/>
    <property type="project" value="UniProtKB-UniRule"/>
</dbReference>
<dbReference type="AlphaFoldDB" id="A0A1X0XMX6"/>
<organism evidence="14 15">
    <name type="scientific">Geothermobacter hydrogeniphilus</name>
    <dbReference type="NCBI Taxonomy" id="1969733"/>
    <lineage>
        <taxon>Bacteria</taxon>
        <taxon>Pseudomonadati</taxon>
        <taxon>Thermodesulfobacteriota</taxon>
        <taxon>Desulfuromonadia</taxon>
        <taxon>Desulfuromonadales</taxon>
        <taxon>Geothermobacteraceae</taxon>
        <taxon>Geothermobacter</taxon>
    </lineage>
</organism>
<dbReference type="PANTHER" id="PTHR20857:SF15">
    <property type="entry name" value="THIAMINE-PHOSPHATE SYNTHASE"/>
    <property type="match status" value="1"/>
</dbReference>
<sequence>MEPPPLYLITDRRAVADGNLLHSVAEALDGGARLVQLREKDLPAAQLLPLAEKLRRLTADYQARLLINDRVDVALACEADGVHLGGHSLPVAVARDLLGAERLIGVSTHSLAELHAAEAAGADFVTFGPVFATPSKLPYGTPVGLAALAEACHAGRLPVYALGGIDRNNLAAVRNCAAAGFACIRAILAAKEPEPATRELLISWNRDGGNISL</sequence>
<evidence type="ECO:0000256" key="6">
    <source>
        <dbReference type="ARBA" id="ARBA00022977"/>
    </source>
</evidence>
<evidence type="ECO:0000256" key="10">
    <source>
        <dbReference type="HAMAP-Rule" id="MF_00097"/>
    </source>
</evidence>
<feature type="binding site" evidence="10">
    <location>
        <position position="69"/>
    </location>
    <ligand>
        <name>Mg(2+)</name>
        <dbReference type="ChEBI" id="CHEBI:18420"/>
    </ligand>
</feature>
<reference evidence="14 15" key="1">
    <citation type="submission" date="2017-03" db="EMBL/GenBank/DDBJ databases">
        <title>Genome sequence of Geothermobacter sp. EPR-M, Deep-Sea Iron Reducer.</title>
        <authorList>
            <person name="Tully B."/>
            <person name="Savalia P."/>
            <person name="Abuyen K."/>
            <person name="Baughan C."/>
            <person name="Romero E."/>
            <person name="Ronkowski C."/>
            <person name="Torres B."/>
            <person name="Tremblay J."/>
            <person name="Trujillo A."/>
            <person name="Tyler M."/>
            <person name="Perez-Rodriguez I."/>
            <person name="Amend J."/>
        </authorList>
    </citation>
    <scope>NUCLEOTIDE SEQUENCE [LARGE SCALE GENOMIC DNA]</scope>
    <source>
        <strain evidence="14 15">EPR-M</strain>
    </source>
</reference>
<dbReference type="Gene3D" id="3.20.20.70">
    <property type="entry name" value="Aldolase class I"/>
    <property type="match status" value="1"/>
</dbReference>
<comment type="catalytic activity">
    <reaction evidence="9 10 11">
        <text>2-[(2R,5Z)-2-carboxy-4-methylthiazol-5(2H)-ylidene]ethyl phosphate + 4-amino-2-methyl-5-(diphosphooxymethyl)pyrimidine + 2 H(+) = thiamine phosphate + CO2 + diphosphate</text>
        <dbReference type="Rhea" id="RHEA:47844"/>
        <dbReference type="ChEBI" id="CHEBI:15378"/>
        <dbReference type="ChEBI" id="CHEBI:16526"/>
        <dbReference type="ChEBI" id="CHEBI:33019"/>
        <dbReference type="ChEBI" id="CHEBI:37575"/>
        <dbReference type="ChEBI" id="CHEBI:57841"/>
        <dbReference type="ChEBI" id="CHEBI:62899"/>
        <dbReference type="EC" id="2.5.1.3"/>
    </reaction>
</comment>
<evidence type="ECO:0000256" key="11">
    <source>
        <dbReference type="RuleBase" id="RU003826"/>
    </source>
</evidence>
<feature type="binding site" evidence="10">
    <location>
        <position position="107"/>
    </location>
    <ligand>
        <name>4-amino-2-methyl-5-(diphosphooxymethyl)pyrimidine</name>
        <dbReference type="ChEBI" id="CHEBI:57841"/>
    </ligand>
</feature>
<comment type="function">
    <text evidence="1 10">Condenses 4-methyl-5-(beta-hydroxyethyl)thiazole monophosphate (THZ-P) and 2-methyl-4-amino-5-hydroxymethyl pyrimidine pyrophosphate (HMP-PP) to form thiamine monophosphate (TMP).</text>
</comment>
<dbReference type="PANTHER" id="PTHR20857">
    <property type="entry name" value="THIAMINE-PHOSPHATE PYROPHOSPHORYLASE"/>
    <property type="match status" value="1"/>
</dbReference>